<organism evidence="1 2">
    <name type="scientific">Somion occarium</name>
    <dbReference type="NCBI Taxonomy" id="3059160"/>
    <lineage>
        <taxon>Eukaryota</taxon>
        <taxon>Fungi</taxon>
        <taxon>Dikarya</taxon>
        <taxon>Basidiomycota</taxon>
        <taxon>Agaricomycotina</taxon>
        <taxon>Agaricomycetes</taxon>
        <taxon>Polyporales</taxon>
        <taxon>Cerrenaceae</taxon>
        <taxon>Somion</taxon>
    </lineage>
</organism>
<keyword evidence="2" id="KW-1185">Reference proteome</keyword>
<evidence type="ECO:0000313" key="2">
    <source>
        <dbReference type="Proteomes" id="UP001497453"/>
    </source>
</evidence>
<dbReference type="EMBL" id="OZ037948">
    <property type="protein sequence ID" value="CAL1709568.1"/>
    <property type="molecule type" value="Genomic_DNA"/>
</dbReference>
<evidence type="ECO:0000313" key="1">
    <source>
        <dbReference type="EMBL" id="CAL1709568.1"/>
    </source>
</evidence>
<proteinExistence type="predicted"/>
<accession>A0ABP1DR52</accession>
<protein>
    <submittedName>
        <fullName evidence="1">Uncharacterized protein</fullName>
    </submittedName>
</protein>
<sequence length="102" mass="11898">MYHHLQYFGPGPALNAPRYRFGSNTLQKTFQILFVPLGCSEYRSYTFLYSRRLNIRSGHSHSLNKPQKCRTRSPFAYLCLLYSRILEVSLASPSRLSSFLWS</sequence>
<dbReference type="Proteomes" id="UP001497453">
    <property type="component" value="Chromosome 5"/>
</dbReference>
<name>A0ABP1DR52_9APHY</name>
<gene>
    <name evidence="1" type="ORF">GFSPODELE1_LOCUS7409</name>
</gene>
<reference evidence="2" key="1">
    <citation type="submission" date="2024-04" db="EMBL/GenBank/DDBJ databases">
        <authorList>
            <person name="Shaw F."/>
            <person name="Minotto A."/>
        </authorList>
    </citation>
    <scope>NUCLEOTIDE SEQUENCE [LARGE SCALE GENOMIC DNA]</scope>
</reference>